<evidence type="ECO:0000256" key="10">
    <source>
        <dbReference type="SAM" id="Phobius"/>
    </source>
</evidence>
<keyword evidence="6 10" id="KW-1133">Transmembrane helix</keyword>
<evidence type="ECO:0000256" key="2">
    <source>
        <dbReference type="ARBA" id="ARBA00022475"/>
    </source>
</evidence>
<keyword evidence="7 10" id="KW-0472">Membrane</keyword>
<feature type="transmembrane region" description="Helical" evidence="10">
    <location>
        <begin position="210"/>
        <end position="233"/>
    </location>
</feature>
<evidence type="ECO:0008006" key="13">
    <source>
        <dbReference type="Google" id="ProtNLM"/>
    </source>
</evidence>
<evidence type="ECO:0000256" key="3">
    <source>
        <dbReference type="ARBA" id="ARBA00022606"/>
    </source>
</evidence>
<feature type="transmembrane region" description="Helical" evidence="10">
    <location>
        <begin position="245"/>
        <end position="269"/>
    </location>
</feature>
<evidence type="ECO:0000256" key="5">
    <source>
        <dbReference type="ARBA" id="ARBA00022725"/>
    </source>
</evidence>
<keyword evidence="8" id="KW-0675">Receptor</keyword>
<dbReference type="InterPro" id="IPR004117">
    <property type="entry name" value="7tm6_olfct_rcpt"/>
</dbReference>
<organism evidence="11 12">
    <name type="scientific">Microctonus aethiopoides</name>
    <dbReference type="NCBI Taxonomy" id="144406"/>
    <lineage>
        <taxon>Eukaryota</taxon>
        <taxon>Metazoa</taxon>
        <taxon>Ecdysozoa</taxon>
        <taxon>Arthropoda</taxon>
        <taxon>Hexapoda</taxon>
        <taxon>Insecta</taxon>
        <taxon>Pterygota</taxon>
        <taxon>Neoptera</taxon>
        <taxon>Endopterygota</taxon>
        <taxon>Hymenoptera</taxon>
        <taxon>Apocrita</taxon>
        <taxon>Ichneumonoidea</taxon>
        <taxon>Braconidae</taxon>
        <taxon>Euphorinae</taxon>
        <taxon>Microctonus</taxon>
    </lineage>
</organism>
<gene>
    <name evidence="11" type="ORF">PV328_002268</name>
</gene>
<evidence type="ECO:0000256" key="4">
    <source>
        <dbReference type="ARBA" id="ARBA00022692"/>
    </source>
</evidence>
<proteinExistence type="predicted"/>
<dbReference type="GO" id="GO:0005549">
    <property type="term" value="F:odorant binding"/>
    <property type="evidence" value="ECO:0007669"/>
    <property type="project" value="InterPro"/>
</dbReference>
<evidence type="ECO:0000256" key="1">
    <source>
        <dbReference type="ARBA" id="ARBA00004651"/>
    </source>
</evidence>
<dbReference type="Proteomes" id="UP001168990">
    <property type="component" value="Unassembled WGS sequence"/>
</dbReference>
<evidence type="ECO:0000256" key="6">
    <source>
        <dbReference type="ARBA" id="ARBA00022989"/>
    </source>
</evidence>
<dbReference type="PANTHER" id="PTHR21137:SF35">
    <property type="entry name" value="ODORANT RECEPTOR 19A-RELATED"/>
    <property type="match status" value="1"/>
</dbReference>
<accession>A0AA39FYP2</accession>
<dbReference type="GO" id="GO:0004984">
    <property type="term" value="F:olfactory receptor activity"/>
    <property type="evidence" value="ECO:0007669"/>
    <property type="project" value="InterPro"/>
</dbReference>
<keyword evidence="3" id="KW-0716">Sensory transduction</keyword>
<feature type="transmembrane region" description="Helical" evidence="10">
    <location>
        <begin position="131"/>
        <end position="149"/>
    </location>
</feature>
<keyword evidence="9" id="KW-0807">Transducer</keyword>
<keyword evidence="2" id="KW-1003">Cell membrane</keyword>
<dbReference type="GO" id="GO:0005886">
    <property type="term" value="C:plasma membrane"/>
    <property type="evidence" value="ECO:0007669"/>
    <property type="project" value="UniProtKB-SubCell"/>
</dbReference>
<reference evidence="11" key="2">
    <citation type="submission" date="2023-03" db="EMBL/GenBank/DDBJ databases">
        <authorList>
            <person name="Inwood S.N."/>
            <person name="Skelly J.G."/>
            <person name="Guhlin J."/>
            <person name="Harrop T.W.R."/>
            <person name="Goldson S.G."/>
            <person name="Dearden P.K."/>
        </authorList>
    </citation>
    <scope>NUCLEOTIDE SEQUENCE</scope>
    <source>
        <strain evidence="11">Irish</strain>
        <tissue evidence="11">Whole body</tissue>
    </source>
</reference>
<evidence type="ECO:0000256" key="7">
    <source>
        <dbReference type="ARBA" id="ARBA00023136"/>
    </source>
</evidence>
<keyword evidence="4 10" id="KW-0812">Transmembrane</keyword>
<comment type="caution">
    <text evidence="11">The sequence shown here is derived from an EMBL/GenBank/DDBJ whole genome shotgun (WGS) entry which is preliminary data.</text>
</comment>
<sequence length="339" mass="39315">MLSYDLIMVFGNLELMVLNLIESGIQSMFMMRVLFLRFRRHLKLMIVHLKQDILNCNYKDPNEKSIYVKFSSRARYYDKIFMSLGVLTTVSWYLMPLQNYILAWIFNGTMILEYPYRMFGGNQLSSVEWNIIIYIYQMPLMIFNVLYLSSYGLMMMAVNHICGHLAILSYRTTNLTIDYVLSDKSNTIIRHFVNEHIKAVWLTKIIIDGFHVVLLYELIVTTVLISLISYGILINIENVEAVEIVTLTLFVMTMLSLIYGSCVMGQFLITESENLASACCECNWYNMPISFQKSLLICLKRSQIPLQLTAGKFYVYSCSNFTNILKSSMAYVSMLRAVV</sequence>
<evidence type="ECO:0000256" key="9">
    <source>
        <dbReference type="ARBA" id="ARBA00023224"/>
    </source>
</evidence>
<dbReference type="GO" id="GO:0007165">
    <property type="term" value="P:signal transduction"/>
    <property type="evidence" value="ECO:0007669"/>
    <property type="project" value="UniProtKB-KW"/>
</dbReference>
<evidence type="ECO:0000313" key="12">
    <source>
        <dbReference type="Proteomes" id="UP001168990"/>
    </source>
</evidence>
<dbReference type="Pfam" id="PF02949">
    <property type="entry name" value="7tm_6"/>
    <property type="match status" value="1"/>
</dbReference>
<dbReference type="AlphaFoldDB" id="A0AA39FYP2"/>
<evidence type="ECO:0000313" key="11">
    <source>
        <dbReference type="EMBL" id="KAK0178305.1"/>
    </source>
</evidence>
<reference evidence="11" key="1">
    <citation type="journal article" date="2023" name="bioRxiv">
        <title>Scaffold-level genome assemblies of two parasitoid biocontrol wasps reveal the parthenogenesis mechanism and an associated novel virus.</title>
        <authorList>
            <person name="Inwood S."/>
            <person name="Skelly J."/>
            <person name="Guhlin J."/>
            <person name="Harrop T."/>
            <person name="Goldson S."/>
            <person name="Dearden P."/>
        </authorList>
    </citation>
    <scope>NUCLEOTIDE SEQUENCE</scope>
    <source>
        <strain evidence="11">Irish</strain>
        <tissue evidence="11">Whole body</tissue>
    </source>
</reference>
<evidence type="ECO:0000256" key="8">
    <source>
        <dbReference type="ARBA" id="ARBA00023170"/>
    </source>
</evidence>
<feature type="transmembrane region" description="Helical" evidence="10">
    <location>
        <begin position="15"/>
        <end position="35"/>
    </location>
</feature>
<feature type="transmembrane region" description="Helical" evidence="10">
    <location>
        <begin position="76"/>
        <end position="95"/>
    </location>
</feature>
<name>A0AA39FYP2_9HYME</name>
<dbReference type="EMBL" id="JAQQBS010000001">
    <property type="protein sequence ID" value="KAK0178305.1"/>
    <property type="molecule type" value="Genomic_DNA"/>
</dbReference>
<comment type="subcellular location">
    <subcellularLocation>
        <location evidence="1">Cell membrane</location>
        <topology evidence="1">Multi-pass membrane protein</topology>
    </subcellularLocation>
</comment>
<protein>
    <recommendedName>
        <fullName evidence="13">Odorant receptor</fullName>
    </recommendedName>
</protein>
<dbReference type="PANTHER" id="PTHR21137">
    <property type="entry name" value="ODORANT RECEPTOR"/>
    <property type="match status" value="1"/>
</dbReference>
<keyword evidence="5" id="KW-0552">Olfaction</keyword>
<keyword evidence="12" id="KW-1185">Reference proteome</keyword>